<dbReference type="EMBL" id="QJSP01000004">
    <property type="protein sequence ID" value="PYE18428.1"/>
    <property type="molecule type" value="Genomic_DNA"/>
</dbReference>
<sequence>MERPEAIRYPERRSEVVAAVRMLASARESRFALANGPRGDLDYCVHILFDDTYAISDPLMAVGVILFENEVASLEVLRDVLGPLIDELGDVEDETYLADPRWSKVEAAANSAATQMRTNMPPL</sequence>
<reference evidence="1 2" key="1">
    <citation type="submission" date="2018-06" db="EMBL/GenBank/DDBJ databases">
        <title>Genomic Encyclopedia of Type Strains, Phase IV (KMG-IV): sequencing the most valuable type-strain genomes for metagenomic binning, comparative biology and taxonomic classification.</title>
        <authorList>
            <person name="Goeker M."/>
        </authorList>
    </citation>
    <scope>NUCLEOTIDE SEQUENCE [LARGE SCALE GENOMIC DNA]</scope>
    <source>
        <strain evidence="1 2">DSM 45521</strain>
    </source>
</reference>
<evidence type="ECO:0000313" key="2">
    <source>
        <dbReference type="Proteomes" id="UP000247591"/>
    </source>
</evidence>
<dbReference type="NCBIfam" id="NF047838">
    <property type="entry name" value="SCO4402_fam"/>
    <property type="match status" value="1"/>
</dbReference>
<accession>A0A318RK15</accession>
<dbReference type="InterPro" id="IPR057705">
    <property type="entry name" value="DUF7945"/>
</dbReference>
<name>A0A318RK15_WILLI</name>
<keyword evidence="2" id="KW-1185">Reference proteome</keyword>
<dbReference type="Proteomes" id="UP000247591">
    <property type="component" value="Unassembled WGS sequence"/>
</dbReference>
<proteinExistence type="predicted"/>
<dbReference type="OrthoDB" id="8454954at2"/>
<dbReference type="Pfam" id="PF25656">
    <property type="entry name" value="DUF7945"/>
    <property type="match status" value="1"/>
</dbReference>
<dbReference type="AlphaFoldDB" id="A0A318RK15"/>
<dbReference type="RefSeq" id="WP_146240396.1">
    <property type="nucleotide sequence ID" value="NZ_QJSP01000004.1"/>
</dbReference>
<comment type="caution">
    <text evidence="1">The sequence shown here is derived from an EMBL/GenBank/DDBJ whole genome shotgun (WGS) entry which is preliminary data.</text>
</comment>
<evidence type="ECO:0000313" key="1">
    <source>
        <dbReference type="EMBL" id="PYE18428.1"/>
    </source>
</evidence>
<gene>
    <name evidence="1" type="ORF">DFR67_1046</name>
</gene>
<protein>
    <submittedName>
        <fullName evidence="1">Uncharacterized protein</fullName>
    </submittedName>
</protein>
<organism evidence="1 2">
    <name type="scientific">Williamsia limnetica</name>
    <dbReference type="NCBI Taxonomy" id="882452"/>
    <lineage>
        <taxon>Bacteria</taxon>
        <taxon>Bacillati</taxon>
        <taxon>Actinomycetota</taxon>
        <taxon>Actinomycetes</taxon>
        <taxon>Mycobacteriales</taxon>
        <taxon>Nocardiaceae</taxon>
        <taxon>Williamsia</taxon>
    </lineage>
</organism>